<dbReference type="InterPro" id="IPR054722">
    <property type="entry name" value="PolX-like_BBD"/>
</dbReference>
<organism evidence="3">
    <name type="scientific">Tanacetum cinerariifolium</name>
    <name type="common">Dalmatian daisy</name>
    <name type="synonym">Chrysanthemum cinerariifolium</name>
    <dbReference type="NCBI Taxonomy" id="118510"/>
    <lineage>
        <taxon>Eukaryota</taxon>
        <taxon>Viridiplantae</taxon>
        <taxon>Streptophyta</taxon>
        <taxon>Embryophyta</taxon>
        <taxon>Tracheophyta</taxon>
        <taxon>Spermatophyta</taxon>
        <taxon>Magnoliopsida</taxon>
        <taxon>eudicotyledons</taxon>
        <taxon>Gunneridae</taxon>
        <taxon>Pentapetalae</taxon>
        <taxon>asterids</taxon>
        <taxon>campanulids</taxon>
        <taxon>Asterales</taxon>
        <taxon>Asteraceae</taxon>
        <taxon>Asteroideae</taxon>
        <taxon>Anthemideae</taxon>
        <taxon>Anthemidinae</taxon>
        <taxon>Tanacetum</taxon>
    </lineage>
</organism>
<comment type="caution">
    <text evidence="3">The sequence shown here is derived from an EMBL/GenBank/DDBJ whole genome shotgun (WGS) entry which is preliminary data.</text>
</comment>
<accession>A0A6L2KYR8</accession>
<gene>
    <name evidence="3" type="ORF">Tci_026626</name>
</gene>
<proteinExistence type="predicted"/>
<dbReference type="EMBL" id="BKCJ010003366">
    <property type="protein sequence ID" value="GEU54648.1"/>
    <property type="molecule type" value="Genomic_DNA"/>
</dbReference>
<feature type="domain" description="Retrovirus-related Pol polyprotein from transposon TNT 1-94-like beta-barrel" evidence="2">
    <location>
        <begin position="455"/>
        <end position="512"/>
    </location>
</feature>
<dbReference type="InterPro" id="IPR013103">
    <property type="entry name" value="RVT_2"/>
</dbReference>
<dbReference type="AlphaFoldDB" id="A0A6L2KYR8"/>
<name>A0A6L2KYR8_TANCI</name>
<evidence type="ECO:0000313" key="3">
    <source>
        <dbReference type="EMBL" id="GEU54648.1"/>
    </source>
</evidence>
<dbReference type="Pfam" id="PF07727">
    <property type="entry name" value="RVT_2"/>
    <property type="match status" value="1"/>
</dbReference>
<feature type="domain" description="Reverse transcriptase Ty1/copia-type" evidence="1">
    <location>
        <begin position="40"/>
        <end position="133"/>
    </location>
</feature>
<sequence length="608" mass="69576">MHDHNNEPLCLNMVPNVSPLVDTIALSVQELDLLFIPLCDEFFNAVARLEAIRIFIAYTTHKSFLIYQMDVKTAFLNGPQKEEVYVAQPDGFVDLDHLEKVYRLRKVLYGLKQALRGRYDELLNLLMSKGFTKGKFPLLKRRDVTAEKIALLMKTGQYPYSKVEDPYLRNNKWYQSLGRTVAVTAEDMQKRRNDVKARTTLLLALPDEHQLRFSKYKTAQELWVAILKTFGGNEATKKTKKNLLKQHGNEEVNTASIPTAGTNVSPTSANIRTARWDWSFMENKEENHALVADEEAPIEFALMAKSSSDNETGLPEFADDTIIDYSRPSPTIESNSNDFQNRKHYVAETGASSDSTILSKPAIKFVKAVDRPTENKTDKVETVKKPVEQYAELYKKIQRNLMTFQRRSAFGTKFQALRVPTVNIKFPTVNRKFPTVNKKFPTGNIKFSTVDLGYWESGCTRHMTGNISYLLDYEPFDGGYVSFGQGGCKITSKGTIKTAKLEFKNVNFVKDLYQVVSEPRGSRSRIYKEITCSCFHGFVDKDLINLVIPDVRREVRAYLVLSLSTRERLLGIIFELIRQNKNETKKKQEGNKKETRRTKVAIMGFYKM</sequence>
<reference evidence="3" key="1">
    <citation type="journal article" date="2019" name="Sci. Rep.">
        <title>Draft genome of Tanacetum cinerariifolium, the natural source of mosquito coil.</title>
        <authorList>
            <person name="Yamashiro T."/>
            <person name="Shiraishi A."/>
            <person name="Satake H."/>
            <person name="Nakayama K."/>
        </authorList>
    </citation>
    <scope>NUCLEOTIDE SEQUENCE</scope>
</reference>
<dbReference type="Pfam" id="PF22936">
    <property type="entry name" value="Pol_BBD"/>
    <property type="match status" value="1"/>
</dbReference>
<evidence type="ECO:0000259" key="1">
    <source>
        <dbReference type="Pfam" id="PF07727"/>
    </source>
</evidence>
<protein>
    <submittedName>
        <fullName evidence="3">Putative Gag-Pol polyprotein</fullName>
    </submittedName>
</protein>
<evidence type="ECO:0000259" key="2">
    <source>
        <dbReference type="Pfam" id="PF22936"/>
    </source>
</evidence>